<feature type="compositionally biased region" description="Basic and acidic residues" evidence="3">
    <location>
        <begin position="1096"/>
        <end position="1109"/>
    </location>
</feature>
<feature type="region of interest" description="Disordered" evidence="3">
    <location>
        <begin position="1078"/>
        <end position="1197"/>
    </location>
</feature>
<dbReference type="STRING" id="37001.A0A1A9WWP1"/>
<dbReference type="SUPFAM" id="SSF50978">
    <property type="entry name" value="WD40 repeat-like"/>
    <property type="match status" value="1"/>
</dbReference>
<keyword evidence="6" id="KW-1185">Reference proteome</keyword>
<feature type="compositionally biased region" description="Low complexity" evidence="3">
    <location>
        <begin position="1318"/>
        <end position="1329"/>
    </location>
</feature>
<evidence type="ECO:0000256" key="3">
    <source>
        <dbReference type="SAM" id="MobiDB-lite"/>
    </source>
</evidence>
<reference evidence="6" key="1">
    <citation type="submission" date="2014-03" db="EMBL/GenBank/DDBJ databases">
        <authorList>
            <person name="Aksoy S."/>
            <person name="Warren W."/>
            <person name="Wilson R.K."/>
        </authorList>
    </citation>
    <scope>NUCLEOTIDE SEQUENCE [LARGE SCALE GENOMIC DNA]</scope>
    <source>
        <strain evidence="6">IAEA</strain>
    </source>
</reference>
<dbReference type="PANTHER" id="PTHR21583">
    <property type="entry name" value="ELYS PROTEIN"/>
    <property type="match status" value="1"/>
</dbReference>
<organism evidence="5 6">
    <name type="scientific">Glossina brevipalpis</name>
    <dbReference type="NCBI Taxonomy" id="37001"/>
    <lineage>
        <taxon>Eukaryota</taxon>
        <taxon>Metazoa</taxon>
        <taxon>Ecdysozoa</taxon>
        <taxon>Arthropoda</taxon>
        <taxon>Hexapoda</taxon>
        <taxon>Insecta</taxon>
        <taxon>Pterygota</taxon>
        <taxon>Neoptera</taxon>
        <taxon>Endopterygota</taxon>
        <taxon>Diptera</taxon>
        <taxon>Brachycera</taxon>
        <taxon>Muscomorpha</taxon>
        <taxon>Hippoboscoidea</taxon>
        <taxon>Glossinidae</taxon>
        <taxon>Glossina</taxon>
    </lineage>
</organism>
<evidence type="ECO:0000256" key="2">
    <source>
        <dbReference type="ARBA" id="ARBA00023242"/>
    </source>
</evidence>
<dbReference type="InterPro" id="IPR025151">
    <property type="entry name" value="ELYS_dom"/>
</dbReference>
<feature type="compositionally biased region" description="Polar residues" evidence="3">
    <location>
        <begin position="1347"/>
        <end position="1382"/>
    </location>
</feature>
<proteinExistence type="predicted"/>
<feature type="compositionally biased region" description="Basic and acidic residues" evidence="3">
    <location>
        <begin position="1158"/>
        <end position="1179"/>
    </location>
</feature>
<dbReference type="InterPro" id="IPR052620">
    <property type="entry name" value="ELYS/MEL-28_NucAsmblyFactor"/>
</dbReference>
<sequence>MEWCEIAADGQHTIKFMEYTIQNPSGTCTTLIDGDASVKKIGGFLNKGKLAWLARGNLLQIISLRRLHTECRYEFSKLRGYENCRIEFVEEIYHNNYKSLLLAVGMKISRKGGGSYISIFSTETVSVLSSIKLPLHITCARFVGPLTCRRTLFQNSDGFLAVGSEEGALVLLIMNTVSSASGLKDTFVPCKIVNYNLSVTEIHRHFHKCQKEGIHFGLQVQAFDRPCSIRCLLPIDVGTGLAAGLEDGRLVCYDLIELQIYYTIQPPSSICNSALVKMDYLEHLDDPRPCLYILALYDNGKILHALLHILNFERRCLLAEKGSYYLKTFQNGGTRLQLNLEDSNCIALSCQSIATVSTRTEDHSKCLFAVSWYSLVDKKNKLILFDLIQWYKDEMPYTLEYNQQSNCLAGYILNGCYSGLQTWLNPDTMCHFNSVQHSEEHFYPSALIFDCYFLHMNGSHRYNWESAQNRIINILRLKGASIFLDPNVYFNDIIRTGLMPQFTELNVNSKFSRNAKYEIILSVALEHNCFNFLRDCAKCWMDGSFLGSQTASTGLMLSTLMEWIWRRATDIKNRCNNMCKGSGYRLDQHEKMELSCVTRQLKLLANLLQEICQFYRHQVPENVLSNLEGKYKSLRMASDYQNLLLWLLNTGLLPDRKSLVITALKGHLVKETGACRLLYIDALIERESRNNALREYWLEGQGDGLYPPSTIEAALRIMLVPDMQYEDKCATLLYYFLDLNMVIEEEAYKDIVANCIKFPNHEHLVAAVNDFTSPVRRSGDHPQWLVDLFVETLLCHQTGNMALGIVETQSYSISPSVKMRTLLANKLLSEAFNYVRSQNDDSLLQLFFNSCLRNGQFGDVCHLALTEKEDLLLQDFLKKSKLCGAQDWHFVYLLRKSKYIEAASYMDELAKNKISSSQVPRLGMGHIMERPDLLSIFNRCMAPITYFKIKNEIIQKEFNNSSPVPFSCQLIKQNATIQSYSVSVESIQTDPMIIPPIAIFSEPTISMEKEALSLTDIKKEKDEVSVKTRIEAIDRQLDTSSSESDVEFQQKLKKFANNSTEGIKLEIEEGENLISLRTENSSDDGKSTLMQNFQDPHLKQVEGRQETLEGMKTPVKSRRTLRGSSEPSKEEENNTYNIRILRSHSKQGIPLPPQTEGKTGENDNKEGNVNKRLDNKNDEATVNTSGRNTSPRFDSLKSMKMKISKSHISKLLKAIPENPSPLDSPSPGSVTTRGGRAQSVMSLQKEEEEENSSQRRLTRSQSPMLEKSAKLGEIYKGSTKAKVEKPFTPTQKASKQLGKKPSTRSSTSLQQDSDDNESTMSKRSSTTSRLGCRVTRSSINRKDQTENDQLNDATSVDSETCNVRSLHSRIKCSSSTALTISEDSSKANKAKKTPRK</sequence>
<accession>A0A1A9WWP1</accession>
<reference evidence="5" key="2">
    <citation type="submission" date="2020-05" db="UniProtKB">
        <authorList>
            <consortium name="EnsemblMetazoa"/>
        </authorList>
    </citation>
    <scope>IDENTIFICATION</scope>
    <source>
        <strain evidence="5">IAEA</strain>
    </source>
</reference>
<dbReference type="PANTHER" id="PTHR21583:SF8">
    <property type="entry name" value="PROTEIN ELYS"/>
    <property type="match status" value="1"/>
</dbReference>
<evidence type="ECO:0000313" key="5">
    <source>
        <dbReference type="EnsemblMetazoa" id="GBRI035174-PA"/>
    </source>
</evidence>
<feature type="compositionally biased region" description="Polar residues" evidence="3">
    <location>
        <begin position="1180"/>
        <end position="1192"/>
    </location>
</feature>
<evidence type="ECO:0000259" key="4">
    <source>
        <dbReference type="Pfam" id="PF13934"/>
    </source>
</evidence>
<evidence type="ECO:0000313" key="6">
    <source>
        <dbReference type="Proteomes" id="UP000091820"/>
    </source>
</evidence>
<evidence type="ECO:0000256" key="1">
    <source>
        <dbReference type="ARBA" id="ARBA00004123"/>
    </source>
</evidence>
<dbReference type="EnsemblMetazoa" id="GBRI035174-RA">
    <property type="protein sequence ID" value="GBRI035174-PA"/>
    <property type="gene ID" value="GBRI035174"/>
</dbReference>
<dbReference type="Proteomes" id="UP000091820">
    <property type="component" value="Unassembled WGS sequence"/>
</dbReference>
<comment type="subcellular location">
    <subcellularLocation>
        <location evidence="1">Nucleus</location>
    </subcellularLocation>
</comment>
<dbReference type="InterPro" id="IPR036322">
    <property type="entry name" value="WD40_repeat_dom_sf"/>
</dbReference>
<keyword evidence="2" id="KW-0539">Nucleus</keyword>
<feature type="domain" description="ELYS-like" evidence="4">
    <location>
        <begin position="678"/>
        <end position="879"/>
    </location>
</feature>
<feature type="region of interest" description="Disordered" evidence="3">
    <location>
        <begin position="1214"/>
        <end position="1396"/>
    </location>
</feature>
<name>A0A1A9WWP1_9MUSC</name>
<dbReference type="GO" id="GO:0005634">
    <property type="term" value="C:nucleus"/>
    <property type="evidence" value="ECO:0007669"/>
    <property type="project" value="UniProtKB-SubCell"/>
</dbReference>
<dbReference type="VEuPathDB" id="VectorBase:GBRI035174"/>
<dbReference type="Pfam" id="PF13934">
    <property type="entry name" value="ELYS"/>
    <property type="match status" value="1"/>
</dbReference>
<protein>
    <recommendedName>
        <fullName evidence="4">ELYS-like domain-containing protein</fullName>
    </recommendedName>
</protein>